<dbReference type="EMBL" id="CAMGYJ010000006">
    <property type="protein sequence ID" value="CAI0439283.1"/>
    <property type="molecule type" value="Genomic_DNA"/>
</dbReference>
<organism evidence="1 2">
    <name type="scientific">Linum tenue</name>
    <dbReference type="NCBI Taxonomy" id="586396"/>
    <lineage>
        <taxon>Eukaryota</taxon>
        <taxon>Viridiplantae</taxon>
        <taxon>Streptophyta</taxon>
        <taxon>Embryophyta</taxon>
        <taxon>Tracheophyta</taxon>
        <taxon>Spermatophyta</taxon>
        <taxon>Magnoliopsida</taxon>
        <taxon>eudicotyledons</taxon>
        <taxon>Gunneridae</taxon>
        <taxon>Pentapetalae</taxon>
        <taxon>rosids</taxon>
        <taxon>fabids</taxon>
        <taxon>Malpighiales</taxon>
        <taxon>Linaceae</taxon>
        <taxon>Linum</taxon>
    </lineage>
</organism>
<name>A0AAV0LXS2_9ROSI</name>
<accession>A0AAV0LXS2</accession>
<comment type="caution">
    <text evidence="1">The sequence shown here is derived from an EMBL/GenBank/DDBJ whole genome shotgun (WGS) entry which is preliminary data.</text>
</comment>
<evidence type="ECO:0000313" key="1">
    <source>
        <dbReference type="EMBL" id="CAI0439283.1"/>
    </source>
</evidence>
<keyword evidence="2" id="KW-1185">Reference proteome</keyword>
<dbReference type="AlphaFoldDB" id="A0AAV0LXS2"/>
<reference evidence="1" key="1">
    <citation type="submission" date="2022-08" db="EMBL/GenBank/DDBJ databases">
        <authorList>
            <person name="Gutierrez-Valencia J."/>
        </authorList>
    </citation>
    <scope>NUCLEOTIDE SEQUENCE</scope>
</reference>
<evidence type="ECO:0000313" key="2">
    <source>
        <dbReference type="Proteomes" id="UP001154282"/>
    </source>
</evidence>
<proteinExistence type="predicted"/>
<dbReference type="Proteomes" id="UP001154282">
    <property type="component" value="Unassembled WGS sequence"/>
</dbReference>
<gene>
    <name evidence="1" type="ORF">LITE_LOCUS26096</name>
</gene>
<sequence length="109" mass="12862">MNPWVRTQLYRLSFININLRSVGHQLSVRRGETKRESVELCTSQGFDELWCQDTCTRSQCDQAAYAGSRDLCNSKCEIQRRQVNIQIAEEWTSNSMRCWSQLQQWRLEA</sequence>
<protein>
    <submittedName>
        <fullName evidence="1">Uncharacterized protein</fullName>
    </submittedName>
</protein>